<evidence type="ECO:0000256" key="1">
    <source>
        <dbReference type="SAM" id="Phobius"/>
    </source>
</evidence>
<evidence type="ECO:0008006" key="4">
    <source>
        <dbReference type="Google" id="ProtNLM"/>
    </source>
</evidence>
<dbReference type="EMBL" id="CP071182">
    <property type="protein sequence ID" value="QSO46664.1"/>
    <property type="molecule type" value="Genomic_DNA"/>
</dbReference>
<organism evidence="2 3">
    <name type="scientific">Alicyclobacillus mengziensis</name>
    <dbReference type="NCBI Taxonomy" id="2931921"/>
    <lineage>
        <taxon>Bacteria</taxon>
        <taxon>Bacillati</taxon>
        <taxon>Bacillota</taxon>
        <taxon>Bacilli</taxon>
        <taxon>Bacillales</taxon>
        <taxon>Alicyclobacillaceae</taxon>
        <taxon>Alicyclobacillus</taxon>
    </lineage>
</organism>
<feature type="transmembrane region" description="Helical" evidence="1">
    <location>
        <begin position="27"/>
        <end position="45"/>
    </location>
</feature>
<accession>A0A9X7VXU7</accession>
<dbReference type="Proteomes" id="UP000663505">
    <property type="component" value="Chromosome"/>
</dbReference>
<feature type="transmembrane region" description="Helical" evidence="1">
    <location>
        <begin position="157"/>
        <end position="178"/>
    </location>
</feature>
<feature type="transmembrane region" description="Helical" evidence="1">
    <location>
        <begin position="257"/>
        <end position="274"/>
    </location>
</feature>
<dbReference type="AlphaFoldDB" id="A0A9X7VXU7"/>
<keyword evidence="3" id="KW-1185">Reference proteome</keyword>
<feature type="transmembrane region" description="Helical" evidence="1">
    <location>
        <begin position="125"/>
        <end position="145"/>
    </location>
</feature>
<evidence type="ECO:0000313" key="2">
    <source>
        <dbReference type="EMBL" id="QSO46664.1"/>
    </source>
</evidence>
<feature type="transmembrane region" description="Helical" evidence="1">
    <location>
        <begin position="327"/>
        <end position="352"/>
    </location>
</feature>
<name>A0A9X7VXU7_9BACL</name>
<keyword evidence="1" id="KW-0472">Membrane</keyword>
<keyword evidence="1" id="KW-0812">Transmembrane</keyword>
<gene>
    <name evidence="2" type="ORF">JZ786_19810</name>
</gene>
<proteinExistence type="predicted"/>
<feature type="transmembrane region" description="Helical" evidence="1">
    <location>
        <begin position="101"/>
        <end position="119"/>
    </location>
</feature>
<keyword evidence="1" id="KW-1133">Transmembrane helix</keyword>
<feature type="transmembrane region" description="Helical" evidence="1">
    <location>
        <begin position="295"/>
        <end position="315"/>
    </location>
</feature>
<feature type="transmembrane region" description="Helical" evidence="1">
    <location>
        <begin position="373"/>
        <end position="396"/>
    </location>
</feature>
<sequence>MPTPVVPVPGGGVVTSQSPPFSVPLRYMLLGILCFGFFAIDFAIQTPMLARGVPGAPNIVALTHILTLGALLSFVMGAVYQLTTVAFLIPISSVPVARWNFWLYFVSFIGLFISMSKWWSVGFLIFGFSMVIAIYLYATVLIVSVARSKIRGPMQGFVISAHSYLILAVSVAVLLVLVDSGTLLTLDPLMNELIATHILLAVGGFFTFLVMGFSLKLLPMFTLSHGFPTWRQKWTLALAHIAIWALLAGIWTHISVFFWMGGVVGITAFVSQILDMQGIIKKRMRKKVEPPMRGVVVAAIDGVLGLCLLLVRILWPLGQAGWQEVVMFYLMGVVTLSVMGFAYKIVPFLIWTKRYSKPTGKGKPVLISDLINLNHTTPVLIGFGVGLIVLTASAVATWMPGVVGGCILIALAMMVFALQMLRVMELSKLGKELSARD</sequence>
<reference evidence="2 3" key="1">
    <citation type="submission" date="2021-02" db="EMBL/GenBank/DDBJ databases">
        <title>Alicyclobacillus curvatus sp. nov. and Alicyclobacillus mengziensis sp. nov., two acidophilic bacteria isolated from acid mine drainage.</title>
        <authorList>
            <person name="Huang Y."/>
        </authorList>
    </citation>
    <scope>NUCLEOTIDE SEQUENCE [LARGE SCALE GENOMIC DNA]</scope>
    <source>
        <strain evidence="2 3">S30H14</strain>
    </source>
</reference>
<feature type="transmembrane region" description="Helical" evidence="1">
    <location>
        <begin position="234"/>
        <end position="251"/>
    </location>
</feature>
<feature type="transmembrane region" description="Helical" evidence="1">
    <location>
        <begin position="198"/>
        <end position="222"/>
    </location>
</feature>
<feature type="transmembrane region" description="Helical" evidence="1">
    <location>
        <begin position="65"/>
        <end position="89"/>
    </location>
</feature>
<protein>
    <recommendedName>
        <fullName evidence="4">Cbb3-type cytochrome c oxidase subunit I</fullName>
    </recommendedName>
</protein>
<feature type="transmembrane region" description="Helical" evidence="1">
    <location>
        <begin position="402"/>
        <end position="421"/>
    </location>
</feature>
<dbReference type="KEGG" id="afx:JZ786_19810"/>
<dbReference type="RefSeq" id="WP_206656029.1">
    <property type="nucleotide sequence ID" value="NZ_CP071182.1"/>
</dbReference>
<evidence type="ECO:0000313" key="3">
    <source>
        <dbReference type="Proteomes" id="UP000663505"/>
    </source>
</evidence>